<organism evidence="1 2">
    <name type="scientific">Burkholderia metallica</name>
    <dbReference type="NCBI Taxonomy" id="488729"/>
    <lineage>
        <taxon>Bacteria</taxon>
        <taxon>Pseudomonadati</taxon>
        <taxon>Pseudomonadota</taxon>
        <taxon>Betaproteobacteria</taxon>
        <taxon>Burkholderiales</taxon>
        <taxon>Burkholderiaceae</taxon>
        <taxon>Burkholderia</taxon>
        <taxon>Burkholderia cepacia complex</taxon>
    </lineage>
</organism>
<dbReference type="RefSeq" id="WP_301756515.1">
    <property type="nucleotide sequence ID" value="NZ_JAUJSQ010000010.1"/>
</dbReference>
<protein>
    <submittedName>
        <fullName evidence="1">Uncharacterized protein</fullName>
    </submittedName>
</protein>
<dbReference type="EMBL" id="JAUJSQ010000010">
    <property type="protein sequence ID" value="MDN7934255.1"/>
    <property type="molecule type" value="Genomic_DNA"/>
</dbReference>
<evidence type="ECO:0000313" key="1">
    <source>
        <dbReference type="EMBL" id="MDN7934255.1"/>
    </source>
</evidence>
<comment type="caution">
    <text evidence="1">The sequence shown here is derived from an EMBL/GenBank/DDBJ whole genome shotgun (WGS) entry which is preliminary data.</text>
</comment>
<sequence length="190" mass="21236">MGSVEEAELKRIDERRYLANIHTRNFVEPHLVATVANGNDIQVIADADGYRFSFIEKNRIDAFSRMAARPPAQRTELIAALFGMDKFNDFVGHFNEQMDTEPVLRSDKQTALRLKREGIARDQTTARDEAQTLARHDEDEASYAQRYLAGTTYARLKEIIGTPEAPGRLGDSQVALERVLSPAAVGEITG</sequence>
<proteinExistence type="predicted"/>
<dbReference type="Proteomes" id="UP001171606">
    <property type="component" value="Unassembled WGS sequence"/>
</dbReference>
<reference evidence="1" key="1">
    <citation type="submission" date="2023-07" db="EMBL/GenBank/DDBJ databases">
        <title>A collection of bacterial strains from the Burkholderia cepacia Research Laboratory and Repository.</title>
        <authorList>
            <person name="Lipuma J."/>
            <person name="Spilker T."/>
            <person name="Caverly L."/>
        </authorList>
    </citation>
    <scope>NUCLEOTIDE SEQUENCE</scope>
    <source>
        <strain evidence="1">AU42020</strain>
    </source>
</reference>
<gene>
    <name evidence="1" type="ORF">QZM52_23465</name>
</gene>
<keyword evidence="2" id="KW-1185">Reference proteome</keyword>
<evidence type="ECO:0000313" key="2">
    <source>
        <dbReference type="Proteomes" id="UP001171606"/>
    </source>
</evidence>
<name>A0ABT8PGJ1_9BURK</name>
<accession>A0ABT8PGJ1</accession>